<dbReference type="PROSITE" id="PS50983">
    <property type="entry name" value="FE_B12_PBP"/>
    <property type="match status" value="1"/>
</dbReference>
<feature type="domain" description="HTH araC/xylS-type" evidence="5">
    <location>
        <begin position="183"/>
        <end position="281"/>
    </location>
</feature>
<proteinExistence type="predicted"/>
<dbReference type="Proteomes" id="UP000253090">
    <property type="component" value="Unassembled WGS sequence"/>
</dbReference>
<gene>
    <name evidence="7" type="ORF">DFP94_103408</name>
</gene>
<name>A0A369BJC8_9BACL</name>
<keyword evidence="8" id="KW-1185">Reference proteome</keyword>
<dbReference type="SMART" id="SM00342">
    <property type="entry name" value="HTH_ARAC"/>
    <property type="match status" value="1"/>
</dbReference>
<dbReference type="SUPFAM" id="SSF53807">
    <property type="entry name" value="Helical backbone' metal receptor"/>
    <property type="match status" value="1"/>
</dbReference>
<dbReference type="SUPFAM" id="SSF46689">
    <property type="entry name" value="Homeodomain-like"/>
    <property type="match status" value="2"/>
</dbReference>
<keyword evidence="1" id="KW-0805">Transcription regulation</keyword>
<comment type="caution">
    <text evidence="7">The sequence shown here is derived from an EMBL/GenBank/DDBJ whole genome shotgun (WGS) entry which is preliminary data.</text>
</comment>
<protein>
    <submittedName>
        <fullName evidence="7">AraC-like protein</fullName>
    </submittedName>
</protein>
<sequence length="532" mass="60925">MSSTSKLRNRQPGSHGWPMLLFSSIHKRTCPKHVPASGQSIIIPVYMLCLVTEGSGWVNIDGRIEKIGRGACYFLTPGLSLELNLESGILQYQLMLIRPLQLQRYGKRWLADSGNLGNFREAPGKLDLDPVRPFFEELCRLYEDSREPGVGREEFQLRGQSLIYDALNLPRVNKDTSGDSGLEESIGYMHRYFRSKVALDTLANIAGLTPSSYSRSFKREKGLTPVEYLSHIRLAHAKKLLSRPNVSVKEAAGESGFGNEFYFSRLFKREVGVSPTIYMKRKELRVAVASCYHYQENLRSLGTGAVYVMNGARYPDQSEEFSHKWIARQLSELRSETPDLIIGDHRHRHFQAALKEIAPAVFLDFTLDWRKNHRIIAELVGREDEAEQNCRRLERKAADARQELTELIGNDSVSLLRLYNRKIRIQGCVNHPLNELLYAELGLKPGSCVPLGEQNFEYPLHNLPVLESDYLFIYKHKVLMEEERVFDRVLESGVWKNSQAVRNNRTRIIPNWIGMSWSPVGREEIIDDLLDM</sequence>
<keyword evidence="2" id="KW-0238">DNA-binding</keyword>
<feature type="coiled-coil region" evidence="4">
    <location>
        <begin position="376"/>
        <end position="410"/>
    </location>
</feature>
<evidence type="ECO:0000259" key="5">
    <source>
        <dbReference type="PROSITE" id="PS01124"/>
    </source>
</evidence>
<accession>A0A369BJC8</accession>
<evidence type="ECO:0000256" key="1">
    <source>
        <dbReference type="ARBA" id="ARBA00023015"/>
    </source>
</evidence>
<dbReference type="PANTHER" id="PTHR43280">
    <property type="entry name" value="ARAC-FAMILY TRANSCRIPTIONAL REGULATOR"/>
    <property type="match status" value="1"/>
</dbReference>
<dbReference type="InterPro" id="IPR018060">
    <property type="entry name" value="HTH_AraC"/>
</dbReference>
<keyword evidence="3" id="KW-0804">Transcription</keyword>
<dbReference type="GO" id="GO:0043565">
    <property type="term" value="F:sequence-specific DNA binding"/>
    <property type="evidence" value="ECO:0007669"/>
    <property type="project" value="InterPro"/>
</dbReference>
<dbReference type="PROSITE" id="PS01124">
    <property type="entry name" value="HTH_ARAC_FAMILY_2"/>
    <property type="match status" value="1"/>
</dbReference>
<dbReference type="PANTHER" id="PTHR43280:SF2">
    <property type="entry name" value="HTH-TYPE TRANSCRIPTIONAL REGULATOR EXSA"/>
    <property type="match status" value="1"/>
</dbReference>
<dbReference type="InterPro" id="IPR009057">
    <property type="entry name" value="Homeodomain-like_sf"/>
</dbReference>
<dbReference type="Pfam" id="PF01497">
    <property type="entry name" value="Peripla_BP_2"/>
    <property type="match status" value="1"/>
</dbReference>
<dbReference type="Gene3D" id="3.40.50.1980">
    <property type="entry name" value="Nitrogenase molybdenum iron protein domain"/>
    <property type="match status" value="2"/>
</dbReference>
<reference evidence="7 8" key="1">
    <citation type="submission" date="2018-07" db="EMBL/GenBank/DDBJ databases">
        <title>Genomic Encyclopedia of Type Strains, Phase III (KMG-III): the genomes of soil and plant-associated and newly described type strains.</title>
        <authorList>
            <person name="Whitman W."/>
        </authorList>
    </citation>
    <scope>NUCLEOTIDE SEQUENCE [LARGE SCALE GENOMIC DNA]</scope>
    <source>
        <strain evidence="7 8">CECT 8333</strain>
    </source>
</reference>
<organism evidence="7 8">
    <name type="scientific">Fontibacillus phaseoli</name>
    <dbReference type="NCBI Taxonomy" id="1416533"/>
    <lineage>
        <taxon>Bacteria</taxon>
        <taxon>Bacillati</taxon>
        <taxon>Bacillota</taxon>
        <taxon>Bacilli</taxon>
        <taxon>Bacillales</taxon>
        <taxon>Paenibacillaceae</taxon>
        <taxon>Fontibacillus</taxon>
    </lineage>
</organism>
<dbReference type="InterPro" id="IPR002491">
    <property type="entry name" value="ABC_transptr_periplasmic_BD"/>
</dbReference>
<dbReference type="Pfam" id="PF02311">
    <property type="entry name" value="AraC_binding"/>
    <property type="match status" value="1"/>
</dbReference>
<dbReference type="Pfam" id="PF12833">
    <property type="entry name" value="HTH_18"/>
    <property type="match status" value="1"/>
</dbReference>
<dbReference type="EMBL" id="QPJW01000003">
    <property type="protein sequence ID" value="RCX20676.1"/>
    <property type="molecule type" value="Genomic_DNA"/>
</dbReference>
<evidence type="ECO:0000313" key="8">
    <source>
        <dbReference type="Proteomes" id="UP000253090"/>
    </source>
</evidence>
<evidence type="ECO:0000256" key="2">
    <source>
        <dbReference type="ARBA" id="ARBA00023125"/>
    </source>
</evidence>
<dbReference type="InterPro" id="IPR003313">
    <property type="entry name" value="AraC-bd"/>
</dbReference>
<evidence type="ECO:0000256" key="4">
    <source>
        <dbReference type="SAM" id="Coils"/>
    </source>
</evidence>
<evidence type="ECO:0000256" key="3">
    <source>
        <dbReference type="ARBA" id="ARBA00023163"/>
    </source>
</evidence>
<feature type="domain" description="Fe/B12 periplasmic-binding" evidence="6">
    <location>
        <begin position="286"/>
        <end position="532"/>
    </location>
</feature>
<dbReference type="GO" id="GO:0003700">
    <property type="term" value="F:DNA-binding transcription factor activity"/>
    <property type="evidence" value="ECO:0007669"/>
    <property type="project" value="InterPro"/>
</dbReference>
<keyword evidence="4" id="KW-0175">Coiled coil</keyword>
<dbReference type="Gene3D" id="1.10.10.60">
    <property type="entry name" value="Homeodomain-like"/>
    <property type="match status" value="2"/>
</dbReference>
<dbReference type="AlphaFoldDB" id="A0A369BJC8"/>
<evidence type="ECO:0000259" key="6">
    <source>
        <dbReference type="PROSITE" id="PS50983"/>
    </source>
</evidence>
<evidence type="ECO:0000313" key="7">
    <source>
        <dbReference type="EMBL" id="RCX20676.1"/>
    </source>
</evidence>